<keyword evidence="6 7" id="KW-0472">Membrane</keyword>
<dbReference type="Proteomes" id="UP000318834">
    <property type="component" value="Unassembled WGS sequence"/>
</dbReference>
<keyword evidence="5 7" id="KW-1133">Transmembrane helix</keyword>
<comment type="subcellular location">
    <subcellularLocation>
        <location evidence="1 7">Cell membrane</location>
        <topology evidence="1 7">Multi-pass membrane protein</topology>
    </subcellularLocation>
</comment>
<keyword evidence="2 7" id="KW-0813">Transport</keyword>
<evidence type="ECO:0000256" key="4">
    <source>
        <dbReference type="ARBA" id="ARBA00022692"/>
    </source>
</evidence>
<evidence type="ECO:0000256" key="1">
    <source>
        <dbReference type="ARBA" id="ARBA00004651"/>
    </source>
</evidence>
<evidence type="ECO:0000259" key="8">
    <source>
        <dbReference type="PROSITE" id="PS50928"/>
    </source>
</evidence>
<evidence type="ECO:0000256" key="7">
    <source>
        <dbReference type="RuleBase" id="RU363032"/>
    </source>
</evidence>
<reference evidence="9 10" key="1">
    <citation type="journal article" date="2019" name="Nat. Microbiol.">
        <title>Mediterranean grassland soil C-N compound turnover is dependent on rainfall and depth, and is mediated by genomically divergent microorganisms.</title>
        <authorList>
            <person name="Diamond S."/>
            <person name="Andeer P.F."/>
            <person name="Li Z."/>
            <person name="Crits-Christoph A."/>
            <person name="Burstein D."/>
            <person name="Anantharaman K."/>
            <person name="Lane K.R."/>
            <person name="Thomas B.C."/>
            <person name="Pan C."/>
            <person name="Northen T.R."/>
            <person name="Banfield J.F."/>
        </authorList>
    </citation>
    <scope>NUCLEOTIDE SEQUENCE [LARGE SCALE GENOMIC DNA]</scope>
    <source>
        <strain evidence="9">NP_8</strain>
    </source>
</reference>
<proteinExistence type="inferred from homology"/>
<dbReference type="InterPro" id="IPR025966">
    <property type="entry name" value="OppC_N"/>
</dbReference>
<dbReference type="PANTHER" id="PTHR43386">
    <property type="entry name" value="OLIGOPEPTIDE TRANSPORT SYSTEM PERMEASE PROTEIN APPC"/>
    <property type="match status" value="1"/>
</dbReference>
<dbReference type="CDD" id="cd06261">
    <property type="entry name" value="TM_PBP2"/>
    <property type="match status" value="1"/>
</dbReference>
<evidence type="ECO:0000256" key="3">
    <source>
        <dbReference type="ARBA" id="ARBA00022475"/>
    </source>
</evidence>
<dbReference type="EMBL" id="VBAP01000092">
    <property type="protein sequence ID" value="TMI72212.1"/>
    <property type="molecule type" value="Genomic_DNA"/>
</dbReference>
<dbReference type="Pfam" id="PF12911">
    <property type="entry name" value="OppC_N"/>
    <property type="match status" value="1"/>
</dbReference>
<keyword evidence="3" id="KW-1003">Cell membrane</keyword>
<name>A0A537IM60_9BACT</name>
<evidence type="ECO:0000313" key="9">
    <source>
        <dbReference type="EMBL" id="TMI72212.1"/>
    </source>
</evidence>
<dbReference type="SUPFAM" id="SSF161098">
    <property type="entry name" value="MetI-like"/>
    <property type="match status" value="1"/>
</dbReference>
<feature type="transmembrane region" description="Helical" evidence="7">
    <location>
        <begin position="291"/>
        <end position="312"/>
    </location>
</feature>
<organism evidence="9 10">
    <name type="scientific">Candidatus Segetimicrobium genomatis</name>
    <dbReference type="NCBI Taxonomy" id="2569760"/>
    <lineage>
        <taxon>Bacteria</taxon>
        <taxon>Bacillati</taxon>
        <taxon>Candidatus Sysuimicrobiota</taxon>
        <taxon>Candidatus Sysuimicrobiia</taxon>
        <taxon>Candidatus Sysuimicrobiales</taxon>
        <taxon>Candidatus Segetimicrobiaceae</taxon>
        <taxon>Candidatus Segetimicrobium</taxon>
    </lineage>
</organism>
<dbReference type="InterPro" id="IPR050366">
    <property type="entry name" value="BP-dependent_transpt_permease"/>
</dbReference>
<dbReference type="Gene3D" id="1.10.3720.10">
    <property type="entry name" value="MetI-like"/>
    <property type="match status" value="1"/>
</dbReference>
<dbReference type="AlphaFoldDB" id="A0A537IM60"/>
<dbReference type="GO" id="GO:0055085">
    <property type="term" value="P:transmembrane transport"/>
    <property type="evidence" value="ECO:0007669"/>
    <property type="project" value="InterPro"/>
</dbReference>
<feature type="transmembrane region" description="Helical" evidence="7">
    <location>
        <begin position="163"/>
        <end position="182"/>
    </location>
</feature>
<dbReference type="InterPro" id="IPR035906">
    <property type="entry name" value="MetI-like_sf"/>
</dbReference>
<dbReference type="PANTHER" id="PTHR43386:SF25">
    <property type="entry name" value="PEPTIDE ABC TRANSPORTER PERMEASE PROTEIN"/>
    <property type="match status" value="1"/>
</dbReference>
<evidence type="ECO:0000313" key="10">
    <source>
        <dbReference type="Proteomes" id="UP000318834"/>
    </source>
</evidence>
<dbReference type="Pfam" id="PF00528">
    <property type="entry name" value="BPD_transp_1"/>
    <property type="match status" value="1"/>
</dbReference>
<dbReference type="GO" id="GO:0005886">
    <property type="term" value="C:plasma membrane"/>
    <property type="evidence" value="ECO:0007669"/>
    <property type="project" value="UniProtKB-SubCell"/>
</dbReference>
<evidence type="ECO:0000256" key="5">
    <source>
        <dbReference type="ARBA" id="ARBA00022989"/>
    </source>
</evidence>
<accession>A0A537IM60</accession>
<dbReference type="PROSITE" id="PS50928">
    <property type="entry name" value="ABC_TM1"/>
    <property type="match status" value="1"/>
</dbReference>
<protein>
    <submittedName>
        <fullName evidence="9">ABC transporter permease</fullName>
    </submittedName>
</protein>
<feature type="transmembrane region" description="Helical" evidence="7">
    <location>
        <begin position="58"/>
        <end position="79"/>
    </location>
</feature>
<feature type="domain" description="ABC transmembrane type-1" evidence="8">
    <location>
        <begin position="124"/>
        <end position="313"/>
    </location>
</feature>
<evidence type="ECO:0000256" key="6">
    <source>
        <dbReference type="ARBA" id="ARBA00023136"/>
    </source>
</evidence>
<dbReference type="InterPro" id="IPR000515">
    <property type="entry name" value="MetI-like"/>
</dbReference>
<feature type="transmembrane region" description="Helical" evidence="7">
    <location>
        <begin position="188"/>
        <end position="207"/>
    </location>
</feature>
<comment type="similarity">
    <text evidence="7">Belongs to the binding-protein-dependent transport system permease family.</text>
</comment>
<keyword evidence="4 7" id="KW-0812">Transmembrane</keyword>
<evidence type="ECO:0000256" key="2">
    <source>
        <dbReference type="ARBA" id="ARBA00022448"/>
    </source>
</evidence>
<feature type="transmembrane region" description="Helical" evidence="7">
    <location>
        <begin position="126"/>
        <end position="151"/>
    </location>
</feature>
<sequence length="327" mass="35586">MNKNGRSDHSQGVNRTVISVGSIEHSENAAVIVPVAAPRRRRASSPATVWDRVKRNRAALCGLVVVAVVIGVALLAPWITPYDPARQFTDGLSQEGRPLPPSSRFWLGTDLLGRDLLSRLLYGARISLLIGLLANGAALTIGTFFGAVAGYFRGWVSTAFMRLTDMMMAFPALILAIALAAILRPSMWIVALVIAMVNWVWIARIIYSQVLSVGQREFIEAARALGVPTYRIFWKHLFPHLLPILLVWGTLGISTTVMFEASLSFLGVGVRPPTPSWGGTISESQSYFLEAPWLVAFPGAAILLTSLAFNLVGDALRDAIDPQLRGR</sequence>
<gene>
    <name evidence="9" type="ORF">E6H05_11485</name>
</gene>
<comment type="caution">
    <text evidence="9">The sequence shown here is derived from an EMBL/GenBank/DDBJ whole genome shotgun (WGS) entry which is preliminary data.</text>
</comment>
<feature type="transmembrane region" description="Helical" evidence="7">
    <location>
        <begin position="241"/>
        <end position="271"/>
    </location>
</feature>